<organism evidence="1 2">
    <name type="scientific">Streptomyces pseudovenezuelae</name>
    <dbReference type="NCBI Taxonomy" id="67350"/>
    <lineage>
        <taxon>Bacteria</taxon>
        <taxon>Bacillati</taxon>
        <taxon>Actinomycetota</taxon>
        <taxon>Actinomycetes</taxon>
        <taxon>Kitasatosporales</taxon>
        <taxon>Streptomycetaceae</taxon>
        <taxon>Streptomyces</taxon>
        <taxon>Streptomyces aurantiacus group</taxon>
    </lineage>
</organism>
<sequence>MPSWLAGDAGWWAHALEAPKATDRLEPLGVDHWRRLGQAARDQVVLAAGGIESFLVVGDFALLGGAFSQSASECENHRLEGFRLLDDEGPVQHGECAGDPLEAFSPQKHLQPVMAVRSIGRRRRRN</sequence>
<accession>A0ABT6LZV2</accession>
<evidence type="ECO:0000313" key="1">
    <source>
        <dbReference type="EMBL" id="MDH6221832.1"/>
    </source>
</evidence>
<comment type="caution">
    <text evidence="1">The sequence shown here is derived from an EMBL/GenBank/DDBJ whole genome shotgun (WGS) entry which is preliminary data.</text>
</comment>
<gene>
    <name evidence="1" type="ORF">M2283_009179</name>
</gene>
<evidence type="ECO:0000313" key="2">
    <source>
        <dbReference type="Proteomes" id="UP001160499"/>
    </source>
</evidence>
<protein>
    <submittedName>
        <fullName evidence="1">Uncharacterized protein</fullName>
    </submittedName>
</protein>
<dbReference type="EMBL" id="JARXVH010000026">
    <property type="protein sequence ID" value="MDH6221832.1"/>
    <property type="molecule type" value="Genomic_DNA"/>
</dbReference>
<name>A0ABT6LZV2_9ACTN</name>
<keyword evidence="2" id="KW-1185">Reference proteome</keyword>
<proteinExistence type="predicted"/>
<reference evidence="1 2" key="1">
    <citation type="submission" date="2023-04" db="EMBL/GenBank/DDBJ databases">
        <title>Forest soil microbial communities from Buena Vista Peninsula, Colon Province, Panama.</title>
        <authorList>
            <person name="Bouskill N."/>
        </authorList>
    </citation>
    <scope>NUCLEOTIDE SEQUENCE [LARGE SCALE GENOMIC DNA]</scope>
    <source>
        <strain evidence="1 2">GGS1</strain>
    </source>
</reference>
<dbReference type="Proteomes" id="UP001160499">
    <property type="component" value="Unassembled WGS sequence"/>
</dbReference>